<dbReference type="PANTHER" id="PTHR10994">
    <property type="entry name" value="RETICULON"/>
    <property type="match status" value="1"/>
</dbReference>
<dbReference type="Pfam" id="PF02453">
    <property type="entry name" value="Reticulon"/>
    <property type="match status" value="2"/>
</dbReference>
<sequence>MATTMNGHGSVRLFGRERTLHEALGGHRGAPRHIAWTLHPPIWFLILADALADIILWRDKTASAAILAVATVAWWLFEVAEFHFLTLVCYVAMIGMLRATRQAIQGVHRRLSRVVEKLYDIACGKDIKMFILAAVIADCFSSLTLFYLVVLGTMTLPALYERYDSEVDHLVARGVHDLRTHFSDIDSGVLRKIPRGTGASAPK</sequence>
<evidence type="ECO:0000256" key="2">
    <source>
        <dbReference type="ARBA" id="ARBA00022692"/>
    </source>
</evidence>
<feature type="transmembrane region" description="Helical" evidence="6">
    <location>
        <begin position="34"/>
        <end position="54"/>
    </location>
</feature>
<evidence type="ECO:0000256" key="6">
    <source>
        <dbReference type="RuleBase" id="RU363132"/>
    </source>
</evidence>
<keyword evidence="2 6" id="KW-0812">Transmembrane</keyword>
<evidence type="ECO:0000259" key="7">
    <source>
        <dbReference type="PROSITE" id="PS50845"/>
    </source>
</evidence>
<evidence type="ECO:0000256" key="3">
    <source>
        <dbReference type="ARBA" id="ARBA00022824"/>
    </source>
</evidence>
<dbReference type="InterPro" id="IPR045064">
    <property type="entry name" value="Reticulon-like"/>
</dbReference>
<gene>
    <name evidence="8" type="ORF">HU200_013991</name>
</gene>
<dbReference type="PANTHER" id="PTHR10994:SF142">
    <property type="entry name" value="RETICULON-LIKE PROTEIN"/>
    <property type="match status" value="1"/>
</dbReference>
<dbReference type="Proteomes" id="UP000636709">
    <property type="component" value="Unassembled WGS sequence"/>
</dbReference>
<feature type="transmembrane region" description="Helical" evidence="6">
    <location>
        <begin position="83"/>
        <end position="100"/>
    </location>
</feature>
<evidence type="ECO:0000256" key="1">
    <source>
        <dbReference type="ARBA" id="ARBA00004477"/>
    </source>
</evidence>
<dbReference type="PROSITE" id="PS50845">
    <property type="entry name" value="RETICULON"/>
    <property type="match status" value="1"/>
</dbReference>
<dbReference type="GO" id="GO:0009617">
    <property type="term" value="P:response to bacterium"/>
    <property type="evidence" value="ECO:0007669"/>
    <property type="project" value="InterPro"/>
</dbReference>
<name>A0A835KKM1_9POAL</name>
<dbReference type="EMBL" id="JACEFO010001366">
    <property type="protein sequence ID" value="KAF8738119.1"/>
    <property type="molecule type" value="Genomic_DNA"/>
</dbReference>
<evidence type="ECO:0000256" key="5">
    <source>
        <dbReference type="ARBA" id="ARBA00023136"/>
    </source>
</evidence>
<proteinExistence type="predicted"/>
<feature type="domain" description="Reticulon" evidence="7">
    <location>
        <begin position="51"/>
        <end position="203"/>
    </location>
</feature>
<reference evidence="8" key="1">
    <citation type="submission" date="2020-07" db="EMBL/GenBank/DDBJ databases">
        <title>Genome sequence and genetic diversity analysis of an under-domesticated orphan crop, white fonio (Digitaria exilis).</title>
        <authorList>
            <person name="Bennetzen J.L."/>
            <person name="Chen S."/>
            <person name="Ma X."/>
            <person name="Wang X."/>
            <person name="Yssel A.E.J."/>
            <person name="Chaluvadi S.R."/>
            <person name="Johnson M."/>
            <person name="Gangashetty P."/>
            <person name="Hamidou F."/>
            <person name="Sanogo M.D."/>
            <person name="Zwaenepoel A."/>
            <person name="Wallace J."/>
            <person name="Van De Peer Y."/>
            <person name="Van Deynze A."/>
        </authorList>
    </citation>
    <scope>NUCLEOTIDE SEQUENCE</scope>
    <source>
        <tissue evidence="8">Leaves</tissue>
    </source>
</reference>
<dbReference type="AlphaFoldDB" id="A0A835KKM1"/>
<comment type="caution">
    <text evidence="8">The sequence shown here is derived from an EMBL/GenBank/DDBJ whole genome shotgun (WGS) entry which is preliminary data.</text>
</comment>
<evidence type="ECO:0000313" key="9">
    <source>
        <dbReference type="Proteomes" id="UP000636709"/>
    </source>
</evidence>
<evidence type="ECO:0000256" key="4">
    <source>
        <dbReference type="ARBA" id="ARBA00022989"/>
    </source>
</evidence>
<evidence type="ECO:0000313" key="8">
    <source>
        <dbReference type="EMBL" id="KAF8738119.1"/>
    </source>
</evidence>
<feature type="transmembrane region" description="Helical" evidence="6">
    <location>
        <begin position="129"/>
        <end position="150"/>
    </location>
</feature>
<dbReference type="OrthoDB" id="567788at2759"/>
<dbReference type="GO" id="GO:0005789">
    <property type="term" value="C:endoplasmic reticulum membrane"/>
    <property type="evidence" value="ECO:0007669"/>
    <property type="project" value="UniProtKB-SubCell"/>
</dbReference>
<keyword evidence="9" id="KW-1185">Reference proteome</keyword>
<organism evidence="8 9">
    <name type="scientific">Digitaria exilis</name>
    <dbReference type="NCBI Taxonomy" id="1010633"/>
    <lineage>
        <taxon>Eukaryota</taxon>
        <taxon>Viridiplantae</taxon>
        <taxon>Streptophyta</taxon>
        <taxon>Embryophyta</taxon>
        <taxon>Tracheophyta</taxon>
        <taxon>Spermatophyta</taxon>
        <taxon>Magnoliopsida</taxon>
        <taxon>Liliopsida</taxon>
        <taxon>Poales</taxon>
        <taxon>Poaceae</taxon>
        <taxon>PACMAD clade</taxon>
        <taxon>Panicoideae</taxon>
        <taxon>Panicodae</taxon>
        <taxon>Paniceae</taxon>
        <taxon>Anthephorinae</taxon>
        <taxon>Digitaria</taxon>
    </lineage>
</organism>
<accession>A0A835KKM1</accession>
<keyword evidence="5 6" id="KW-0472">Membrane</keyword>
<protein>
    <recommendedName>
        <fullName evidence="6">Reticulon-like protein</fullName>
    </recommendedName>
</protein>
<keyword evidence="4 6" id="KW-1133">Transmembrane helix</keyword>
<keyword evidence="3 6" id="KW-0256">Endoplasmic reticulum</keyword>
<comment type="subcellular location">
    <subcellularLocation>
        <location evidence="1 6">Endoplasmic reticulum membrane</location>
        <topology evidence="1 6">Multi-pass membrane protein</topology>
    </subcellularLocation>
</comment>
<dbReference type="InterPro" id="IPR003388">
    <property type="entry name" value="Reticulon"/>
</dbReference>